<dbReference type="EMBL" id="KZ293648">
    <property type="protein sequence ID" value="PBK98337.1"/>
    <property type="molecule type" value="Genomic_DNA"/>
</dbReference>
<name>A0A2H3EAD9_ARMGA</name>
<dbReference type="AlphaFoldDB" id="A0A2H3EAD9"/>
<organism evidence="1 2">
    <name type="scientific">Armillaria gallica</name>
    <name type="common">Bulbous honey fungus</name>
    <name type="synonym">Armillaria bulbosa</name>
    <dbReference type="NCBI Taxonomy" id="47427"/>
    <lineage>
        <taxon>Eukaryota</taxon>
        <taxon>Fungi</taxon>
        <taxon>Dikarya</taxon>
        <taxon>Basidiomycota</taxon>
        <taxon>Agaricomycotina</taxon>
        <taxon>Agaricomycetes</taxon>
        <taxon>Agaricomycetidae</taxon>
        <taxon>Agaricales</taxon>
        <taxon>Marasmiineae</taxon>
        <taxon>Physalacriaceae</taxon>
        <taxon>Armillaria</taxon>
    </lineage>
</organism>
<protein>
    <submittedName>
        <fullName evidence="1">Uncharacterized protein</fullName>
    </submittedName>
</protein>
<evidence type="ECO:0000313" key="1">
    <source>
        <dbReference type="EMBL" id="PBK98337.1"/>
    </source>
</evidence>
<gene>
    <name evidence="1" type="ORF">ARMGADRAFT_1008768</name>
</gene>
<proteinExistence type="predicted"/>
<keyword evidence="2" id="KW-1185">Reference proteome</keyword>
<accession>A0A2H3EAD9</accession>
<reference evidence="2" key="1">
    <citation type="journal article" date="2017" name="Nat. Ecol. Evol.">
        <title>Genome expansion and lineage-specific genetic innovations in the forest pathogenic fungi Armillaria.</title>
        <authorList>
            <person name="Sipos G."/>
            <person name="Prasanna A.N."/>
            <person name="Walter M.C."/>
            <person name="O'Connor E."/>
            <person name="Balint B."/>
            <person name="Krizsan K."/>
            <person name="Kiss B."/>
            <person name="Hess J."/>
            <person name="Varga T."/>
            <person name="Slot J."/>
            <person name="Riley R."/>
            <person name="Boka B."/>
            <person name="Rigling D."/>
            <person name="Barry K."/>
            <person name="Lee J."/>
            <person name="Mihaltcheva S."/>
            <person name="LaButti K."/>
            <person name="Lipzen A."/>
            <person name="Waldron R."/>
            <person name="Moloney N.M."/>
            <person name="Sperisen C."/>
            <person name="Kredics L."/>
            <person name="Vagvoelgyi C."/>
            <person name="Patrignani A."/>
            <person name="Fitzpatrick D."/>
            <person name="Nagy I."/>
            <person name="Doyle S."/>
            <person name="Anderson J.B."/>
            <person name="Grigoriev I.V."/>
            <person name="Gueldener U."/>
            <person name="Muensterkoetter M."/>
            <person name="Nagy L.G."/>
        </authorList>
    </citation>
    <scope>NUCLEOTIDE SEQUENCE [LARGE SCALE GENOMIC DNA]</scope>
    <source>
        <strain evidence="2">Ar21-2</strain>
    </source>
</reference>
<dbReference type="InParanoid" id="A0A2H3EAD9"/>
<dbReference type="Proteomes" id="UP000217790">
    <property type="component" value="Unassembled WGS sequence"/>
</dbReference>
<sequence>KILKFLCSATHSFLNIHKNSFILFNAGSNFLLRSPSSIMSHVKGLDNTHIIVSHGSPVIASEMVSPLTANAPDLKVH</sequence>
<feature type="non-terminal residue" evidence="1">
    <location>
        <position position="1"/>
    </location>
</feature>
<evidence type="ECO:0000313" key="2">
    <source>
        <dbReference type="Proteomes" id="UP000217790"/>
    </source>
</evidence>